<dbReference type="AlphaFoldDB" id="A0A369BFS2"/>
<protein>
    <submittedName>
        <fullName evidence="1">Uncharacterized protein</fullName>
    </submittedName>
</protein>
<evidence type="ECO:0000313" key="2">
    <source>
        <dbReference type="Proteomes" id="UP000253090"/>
    </source>
</evidence>
<dbReference type="RefSeq" id="WP_114496483.1">
    <property type="nucleotide sequence ID" value="NZ_QPJW01000003.1"/>
</dbReference>
<keyword evidence="2" id="KW-1185">Reference proteome</keyword>
<dbReference type="EMBL" id="QPJW01000003">
    <property type="protein sequence ID" value="RCX20400.1"/>
    <property type="molecule type" value="Genomic_DNA"/>
</dbReference>
<comment type="caution">
    <text evidence="1">The sequence shown here is derived from an EMBL/GenBank/DDBJ whole genome shotgun (WGS) entry which is preliminary data.</text>
</comment>
<accession>A0A369BFS2</accession>
<sequence length="222" mass="25645">MTIKVNEDLVNALASDFANAENQVVFTDLFKEIYPFIQFMAVRANKRASNLGVNIPNEDFESQFAQALYQSVKGYDPTLGNFMPRFQRFMKLRESDAWRLYERKSDEKDKDGRRYDKAQLDSLDREICGDSDKRFTLGETVLEPTMSAESEFFEKEDILKIISDFAELNERHAKVVLLLNSGASNSEIAFTFGETEYNSKIRKLVQRTKQSFSKFLSECESI</sequence>
<name>A0A369BFS2_9BACL</name>
<evidence type="ECO:0000313" key="1">
    <source>
        <dbReference type="EMBL" id="RCX20400.1"/>
    </source>
</evidence>
<dbReference type="OrthoDB" id="2085387at2"/>
<proteinExistence type="predicted"/>
<gene>
    <name evidence="1" type="ORF">DFP94_103125</name>
</gene>
<dbReference type="Proteomes" id="UP000253090">
    <property type="component" value="Unassembled WGS sequence"/>
</dbReference>
<organism evidence="1 2">
    <name type="scientific">Fontibacillus phaseoli</name>
    <dbReference type="NCBI Taxonomy" id="1416533"/>
    <lineage>
        <taxon>Bacteria</taxon>
        <taxon>Bacillati</taxon>
        <taxon>Bacillota</taxon>
        <taxon>Bacilli</taxon>
        <taxon>Bacillales</taxon>
        <taxon>Paenibacillaceae</taxon>
        <taxon>Fontibacillus</taxon>
    </lineage>
</organism>
<reference evidence="1 2" key="1">
    <citation type="submission" date="2018-07" db="EMBL/GenBank/DDBJ databases">
        <title>Genomic Encyclopedia of Type Strains, Phase III (KMG-III): the genomes of soil and plant-associated and newly described type strains.</title>
        <authorList>
            <person name="Whitman W."/>
        </authorList>
    </citation>
    <scope>NUCLEOTIDE SEQUENCE [LARGE SCALE GENOMIC DNA]</scope>
    <source>
        <strain evidence="1 2">CECT 8333</strain>
    </source>
</reference>